<dbReference type="STRING" id="1737425.GCA_900049755_02750"/>
<dbReference type="PROSITE" id="PS50928">
    <property type="entry name" value="ABC_TM1"/>
    <property type="match status" value="1"/>
</dbReference>
<feature type="transmembrane region" description="Helical" evidence="6">
    <location>
        <begin position="194"/>
        <end position="214"/>
    </location>
</feature>
<dbReference type="InterPro" id="IPR051204">
    <property type="entry name" value="ABC_transp_perm/SBD"/>
</dbReference>
<dbReference type="PANTHER" id="PTHR30177">
    <property type="entry name" value="GLYCINE BETAINE/L-PROLINE TRANSPORT SYSTEM PERMEASE PROTEIN PROW"/>
    <property type="match status" value="1"/>
</dbReference>
<dbReference type="GO" id="GO:0031460">
    <property type="term" value="P:glycine betaine transport"/>
    <property type="evidence" value="ECO:0007669"/>
    <property type="project" value="TreeGrafter"/>
</dbReference>
<feature type="domain" description="ABC transmembrane type-1" evidence="7">
    <location>
        <begin position="25"/>
        <end position="211"/>
    </location>
</feature>
<comment type="subcellular location">
    <subcellularLocation>
        <location evidence="6">Cell membrane</location>
        <topology evidence="6">Multi-pass membrane protein</topology>
    </subcellularLocation>
    <subcellularLocation>
        <location evidence="1">Membrane</location>
        <topology evidence="1">Multi-pass membrane protein</topology>
    </subcellularLocation>
</comment>
<feature type="transmembrane region" description="Helical" evidence="6">
    <location>
        <begin position="62"/>
        <end position="87"/>
    </location>
</feature>
<evidence type="ECO:0000256" key="5">
    <source>
        <dbReference type="ARBA" id="ARBA00023136"/>
    </source>
</evidence>
<reference evidence="9" key="1">
    <citation type="submission" date="2017-11" db="EMBL/GenBank/DDBJ databases">
        <title>Otitis media/interna in a cat caused by the recently described species Corynebacterium provencense.</title>
        <authorList>
            <person name="Kittl S."/>
            <person name="Brodard I."/>
            <person name="Rychener L."/>
            <person name="Jores J."/>
            <person name="Roosje P."/>
            <person name="Gobeli Brawand S."/>
        </authorList>
    </citation>
    <scope>NUCLEOTIDE SEQUENCE [LARGE SCALE GENOMIC DNA]</scope>
    <source>
        <strain evidence="9">17KM38</strain>
    </source>
</reference>
<evidence type="ECO:0000259" key="7">
    <source>
        <dbReference type="PROSITE" id="PS50928"/>
    </source>
</evidence>
<dbReference type="InterPro" id="IPR000515">
    <property type="entry name" value="MetI-like"/>
</dbReference>
<dbReference type="CDD" id="cd06261">
    <property type="entry name" value="TM_PBP2"/>
    <property type="match status" value="1"/>
</dbReference>
<comment type="similarity">
    <text evidence="6">Belongs to the binding-protein-dependent transport system permease family.</text>
</comment>
<dbReference type="RefSeq" id="WP_110481893.1">
    <property type="nucleotide sequence ID" value="NZ_CP024988.1"/>
</dbReference>
<dbReference type="Gene3D" id="1.10.3720.10">
    <property type="entry name" value="MetI-like"/>
    <property type="match status" value="1"/>
</dbReference>
<proteinExistence type="inferred from homology"/>
<dbReference type="KEGG" id="cpre:Csp1_21160"/>
<gene>
    <name evidence="8" type="primary">opuCB</name>
    <name evidence="8" type="ORF">Csp1_21160</name>
</gene>
<feature type="transmembrane region" description="Helical" evidence="6">
    <location>
        <begin position="29"/>
        <end position="50"/>
    </location>
</feature>
<evidence type="ECO:0000313" key="8">
    <source>
        <dbReference type="EMBL" id="AWT26877.1"/>
    </source>
</evidence>
<dbReference type="Pfam" id="PF00528">
    <property type="entry name" value="BPD_transp_1"/>
    <property type="match status" value="1"/>
</dbReference>
<dbReference type="AlphaFoldDB" id="A0A2Z3YXR3"/>
<keyword evidence="4 6" id="KW-1133">Transmembrane helix</keyword>
<evidence type="ECO:0000313" key="9">
    <source>
        <dbReference type="Proteomes" id="UP000247696"/>
    </source>
</evidence>
<evidence type="ECO:0000256" key="6">
    <source>
        <dbReference type="RuleBase" id="RU363032"/>
    </source>
</evidence>
<keyword evidence="9" id="KW-1185">Reference proteome</keyword>
<evidence type="ECO:0000256" key="1">
    <source>
        <dbReference type="ARBA" id="ARBA00004141"/>
    </source>
</evidence>
<dbReference type="PANTHER" id="PTHR30177:SF33">
    <property type="entry name" value="POSSIBLE OSMOPROTECTANT (GLYCINE BETAINE_CARNITINE_CHOLINE_L-PROLINE) TRANSPORT INTEGRAL MEMBRANE PROTEIN ABC TRANSPORTER PROZ"/>
    <property type="match status" value="1"/>
</dbReference>
<protein>
    <submittedName>
        <fullName evidence="8">Glycine betaine/carnitine/choline transport system permease protein OpuCB</fullName>
    </submittedName>
</protein>
<evidence type="ECO:0000256" key="3">
    <source>
        <dbReference type="ARBA" id="ARBA00022692"/>
    </source>
</evidence>
<accession>A0A2Z3YXR3</accession>
<dbReference type="EMBL" id="CP024988">
    <property type="protein sequence ID" value="AWT26877.1"/>
    <property type="molecule type" value="Genomic_DNA"/>
</dbReference>
<feature type="transmembrane region" description="Helical" evidence="6">
    <location>
        <begin position="93"/>
        <end position="117"/>
    </location>
</feature>
<organism evidence="8 9">
    <name type="scientific">Corynebacterium provencense</name>
    <dbReference type="NCBI Taxonomy" id="1737425"/>
    <lineage>
        <taxon>Bacteria</taxon>
        <taxon>Bacillati</taxon>
        <taxon>Actinomycetota</taxon>
        <taxon>Actinomycetes</taxon>
        <taxon>Mycobacteriales</taxon>
        <taxon>Corynebacteriaceae</taxon>
        <taxon>Corynebacterium</taxon>
    </lineage>
</organism>
<evidence type="ECO:0000256" key="2">
    <source>
        <dbReference type="ARBA" id="ARBA00022448"/>
    </source>
</evidence>
<name>A0A2Z3YXR3_9CORY</name>
<dbReference type="OrthoDB" id="5244012at2"/>
<feature type="transmembrane region" description="Helical" evidence="6">
    <location>
        <begin position="162"/>
        <end position="182"/>
    </location>
</feature>
<dbReference type="SUPFAM" id="SSF161098">
    <property type="entry name" value="MetI-like"/>
    <property type="match status" value="1"/>
</dbReference>
<dbReference type="GO" id="GO:0055085">
    <property type="term" value="P:transmembrane transport"/>
    <property type="evidence" value="ECO:0007669"/>
    <property type="project" value="InterPro"/>
</dbReference>
<keyword evidence="2 6" id="KW-0813">Transport</keyword>
<dbReference type="GO" id="GO:0005886">
    <property type="term" value="C:plasma membrane"/>
    <property type="evidence" value="ECO:0007669"/>
    <property type="project" value="UniProtKB-SubCell"/>
</dbReference>
<dbReference type="Proteomes" id="UP000247696">
    <property type="component" value="Chromosome"/>
</dbReference>
<dbReference type="InterPro" id="IPR035906">
    <property type="entry name" value="MetI-like_sf"/>
</dbReference>
<sequence length="227" mass="23685">MLTEVISWLTDPGNWGGDGGILYQLGYHILYSLVSLVVATAVAAPVAVYIGHTGRGKQTVMALANAARALPTLGLLILLVILISPSFSSDLAFLVPGLIVLVLLAVPPIITGIVTGFDSVPDYVIDAARGMGMSEISIVFRVEIPCATALGISGIRSALLQIVSTATVAAYVSLNGLGRFILDGRAMNDYAQIAGGAVLITLLALVMDLIFMAAQRVAVPRGLRVKK</sequence>
<evidence type="ECO:0000256" key="4">
    <source>
        <dbReference type="ARBA" id="ARBA00022989"/>
    </source>
</evidence>
<keyword evidence="3 6" id="KW-0812">Transmembrane</keyword>
<keyword evidence="5 6" id="KW-0472">Membrane</keyword>